<reference evidence="3" key="1">
    <citation type="journal article" date="2015" name="Nat. Genet.">
        <title>The genome and transcriptome of the zoonotic hookworm Ancylostoma ceylanicum identify infection-specific gene families.</title>
        <authorList>
            <person name="Schwarz E.M."/>
            <person name="Hu Y."/>
            <person name="Antoshechkin I."/>
            <person name="Miller M.M."/>
            <person name="Sternberg P.W."/>
            <person name="Aroian R.V."/>
        </authorList>
    </citation>
    <scope>NUCLEOTIDE SEQUENCE</scope>
    <source>
        <strain evidence="3">HY135</strain>
    </source>
</reference>
<gene>
    <name evidence="2" type="primary">Acey_s0110.g180</name>
    <name evidence="2" type="ORF">Y032_0110g180</name>
</gene>
<dbReference type="PANTHER" id="PTHR46060:SF2">
    <property type="entry name" value="HISTONE-LYSINE N-METHYLTRANSFERASE SETMAR"/>
    <property type="match status" value="1"/>
</dbReference>
<dbReference type="InterPro" id="IPR001888">
    <property type="entry name" value="Transposase_1"/>
</dbReference>
<dbReference type="PANTHER" id="PTHR46060">
    <property type="entry name" value="MARINER MOS1 TRANSPOSASE-LIKE PROTEIN"/>
    <property type="match status" value="1"/>
</dbReference>
<dbReference type="InterPro" id="IPR041426">
    <property type="entry name" value="Mos1_HTH"/>
</dbReference>
<name>A0A016TEV3_9BILA</name>
<dbReference type="STRING" id="53326.A0A016TEV3"/>
<dbReference type="InterPro" id="IPR052709">
    <property type="entry name" value="Transposase-MT_Hybrid"/>
</dbReference>
<protein>
    <recommendedName>
        <fullName evidence="1">Mos1 transposase HTH domain-containing protein</fullName>
    </recommendedName>
</protein>
<dbReference type="GO" id="GO:0000014">
    <property type="term" value="F:single-stranded DNA endodeoxyribonuclease activity"/>
    <property type="evidence" value="ECO:0007669"/>
    <property type="project" value="TreeGrafter"/>
</dbReference>
<dbReference type="Pfam" id="PF17906">
    <property type="entry name" value="HTH_48"/>
    <property type="match status" value="1"/>
</dbReference>
<comment type="caution">
    <text evidence="2">The sequence shown here is derived from an EMBL/GenBank/DDBJ whole genome shotgun (WGS) entry which is preliminary data.</text>
</comment>
<dbReference type="GO" id="GO:0000729">
    <property type="term" value="P:DNA double-strand break processing"/>
    <property type="evidence" value="ECO:0007669"/>
    <property type="project" value="TreeGrafter"/>
</dbReference>
<dbReference type="GO" id="GO:0003690">
    <property type="term" value="F:double-stranded DNA binding"/>
    <property type="evidence" value="ECO:0007669"/>
    <property type="project" value="TreeGrafter"/>
</dbReference>
<dbReference type="GO" id="GO:0046975">
    <property type="term" value="F:histone H3K36 methyltransferase activity"/>
    <property type="evidence" value="ECO:0007669"/>
    <property type="project" value="TreeGrafter"/>
</dbReference>
<dbReference type="InterPro" id="IPR036397">
    <property type="entry name" value="RNaseH_sf"/>
</dbReference>
<dbReference type="GO" id="GO:0000793">
    <property type="term" value="C:condensed chromosome"/>
    <property type="evidence" value="ECO:0007669"/>
    <property type="project" value="TreeGrafter"/>
</dbReference>
<accession>A0A016TEV3</accession>
<organism evidence="2 3">
    <name type="scientific">Ancylostoma ceylanicum</name>
    <dbReference type="NCBI Taxonomy" id="53326"/>
    <lineage>
        <taxon>Eukaryota</taxon>
        <taxon>Metazoa</taxon>
        <taxon>Ecdysozoa</taxon>
        <taxon>Nematoda</taxon>
        <taxon>Chromadorea</taxon>
        <taxon>Rhabditida</taxon>
        <taxon>Rhabditina</taxon>
        <taxon>Rhabditomorpha</taxon>
        <taxon>Strongyloidea</taxon>
        <taxon>Ancylostomatidae</taxon>
        <taxon>Ancylostomatinae</taxon>
        <taxon>Ancylostoma</taxon>
    </lineage>
</organism>
<evidence type="ECO:0000313" key="2">
    <source>
        <dbReference type="EMBL" id="EYC01128.1"/>
    </source>
</evidence>
<keyword evidence="3" id="KW-1185">Reference proteome</keyword>
<dbReference type="OrthoDB" id="616263at2759"/>
<feature type="domain" description="Mos1 transposase HTH" evidence="1">
    <location>
        <begin position="6"/>
        <end position="54"/>
    </location>
</feature>
<dbReference type="GO" id="GO:0005634">
    <property type="term" value="C:nucleus"/>
    <property type="evidence" value="ECO:0007669"/>
    <property type="project" value="TreeGrafter"/>
</dbReference>
<dbReference type="Gene3D" id="1.10.10.1450">
    <property type="match status" value="1"/>
</dbReference>
<dbReference type="AlphaFoldDB" id="A0A016TEV3"/>
<sequence length="255" mass="29357">MSIPQEHLRVIIFHERRRGTGATETVRNINSALGEDTTLTSTVKRCFAHFKEGDTDFKDKPRSGRPYTVEDSSTLDAVKGDLEVSTRSLAMRLRCTHSTGLSRFQALGYIEVLTRWILHVMTDGMRFTPASICQFLLLRPKRKVFLEDLITGDENWVHYDSNAHRAFWLPRGEDPPTQAKSDIHYKKCRLCCFWDSRGMLYYELLPQGHTVTGTVYSSQLQKLVDAVRERRPRRASVYVLHDNARRHVAKETGDT</sequence>
<dbReference type="GO" id="GO:0031297">
    <property type="term" value="P:replication fork processing"/>
    <property type="evidence" value="ECO:0007669"/>
    <property type="project" value="TreeGrafter"/>
</dbReference>
<dbReference type="GO" id="GO:0044547">
    <property type="term" value="F:DNA topoisomerase binding"/>
    <property type="evidence" value="ECO:0007669"/>
    <property type="project" value="TreeGrafter"/>
</dbReference>
<dbReference type="GO" id="GO:0044774">
    <property type="term" value="P:mitotic DNA integrity checkpoint signaling"/>
    <property type="evidence" value="ECO:0007669"/>
    <property type="project" value="TreeGrafter"/>
</dbReference>
<dbReference type="EMBL" id="JARK01001446">
    <property type="protein sequence ID" value="EYC01128.1"/>
    <property type="molecule type" value="Genomic_DNA"/>
</dbReference>
<dbReference type="Gene3D" id="3.30.420.10">
    <property type="entry name" value="Ribonuclease H-like superfamily/Ribonuclease H"/>
    <property type="match status" value="1"/>
</dbReference>
<dbReference type="GO" id="GO:0015074">
    <property type="term" value="P:DNA integration"/>
    <property type="evidence" value="ECO:0007669"/>
    <property type="project" value="TreeGrafter"/>
</dbReference>
<dbReference type="GO" id="GO:0006303">
    <property type="term" value="P:double-strand break repair via nonhomologous end joining"/>
    <property type="evidence" value="ECO:0007669"/>
    <property type="project" value="TreeGrafter"/>
</dbReference>
<evidence type="ECO:0000313" key="3">
    <source>
        <dbReference type="Proteomes" id="UP000024635"/>
    </source>
</evidence>
<proteinExistence type="predicted"/>
<dbReference type="GO" id="GO:0042800">
    <property type="term" value="F:histone H3K4 methyltransferase activity"/>
    <property type="evidence" value="ECO:0007669"/>
    <property type="project" value="TreeGrafter"/>
</dbReference>
<dbReference type="Pfam" id="PF01359">
    <property type="entry name" value="Transposase_1"/>
    <property type="match status" value="1"/>
</dbReference>
<evidence type="ECO:0000259" key="1">
    <source>
        <dbReference type="Pfam" id="PF17906"/>
    </source>
</evidence>
<dbReference type="Proteomes" id="UP000024635">
    <property type="component" value="Unassembled WGS sequence"/>
</dbReference>
<dbReference type="GO" id="GO:0003697">
    <property type="term" value="F:single-stranded DNA binding"/>
    <property type="evidence" value="ECO:0007669"/>
    <property type="project" value="TreeGrafter"/>
</dbReference>
<dbReference type="GO" id="GO:0035861">
    <property type="term" value="C:site of double-strand break"/>
    <property type="evidence" value="ECO:0007669"/>
    <property type="project" value="TreeGrafter"/>
</dbReference>